<evidence type="ECO:0000256" key="7">
    <source>
        <dbReference type="SAM" id="Phobius"/>
    </source>
</evidence>
<dbReference type="InterPro" id="IPR036259">
    <property type="entry name" value="MFS_trans_sf"/>
</dbReference>
<sequence>MSKLSSPGTQLDSSGRILHGWDPEDPEKWDKAIAWRTLTITTATMAVGFSAWYLVSAIAPLLNQIGFDLTDSQLYALTAISGLSAGLFRLVFMFLPPVIGTRKLVTFSALLFLLPMLGWFSVVQRPENTPFWELLAISFASGFGGGVFAGFMPSTGYFFPKRLQGTALGLQAGIGNFGISFIQLVAPWLMGFTLLGIGFVAPQRLPDGSNVFVHNPAIFMAPWAIVCALLAWTYLKDVPVKANFRQQLSIFGNVNTWVMTVVYLMTFGAFAGFAAQFALIINQIYGSGSSFAETIGVENLPRGAAYAFLGPLIGAGVRAAWGPLCDKFGGAIWTFIGGIGMTIFTAVAALFLNPTDPDQFWWFLGAMLLMFFFTGLGNAGTFKQMPMIFPKHQAGGVIGWTSAIGAFGPFVVGILLSLMPIQAFFWGCVVFFAICTVLTWIFYARPKAPYPG</sequence>
<dbReference type="AlphaFoldDB" id="A0A177IUW1"/>
<proteinExistence type="inferred from homology"/>
<organism evidence="8 9">
    <name type="scientific">Corynebacterium stationis</name>
    <dbReference type="NCBI Taxonomy" id="1705"/>
    <lineage>
        <taxon>Bacteria</taxon>
        <taxon>Bacillati</taxon>
        <taxon>Actinomycetota</taxon>
        <taxon>Actinomycetes</taxon>
        <taxon>Mycobacteriales</taxon>
        <taxon>Corynebacteriaceae</taxon>
        <taxon>Corynebacterium</taxon>
    </lineage>
</organism>
<feature type="transmembrane region" description="Helical" evidence="7">
    <location>
        <begin position="360"/>
        <end position="382"/>
    </location>
</feature>
<feature type="transmembrane region" description="Helical" evidence="7">
    <location>
        <begin position="394"/>
        <end position="418"/>
    </location>
</feature>
<dbReference type="RefSeq" id="WP_066837171.1">
    <property type="nucleotide sequence ID" value="NZ_LSTQ01000001.1"/>
</dbReference>
<dbReference type="SUPFAM" id="SSF103473">
    <property type="entry name" value="MFS general substrate transporter"/>
    <property type="match status" value="1"/>
</dbReference>
<dbReference type="OrthoDB" id="9771451at2"/>
<dbReference type="InterPro" id="IPR044772">
    <property type="entry name" value="NO3_transporter"/>
</dbReference>
<feature type="transmembrane region" description="Helical" evidence="7">
    <location>
        <begin position="333"/>
        <end position="354"/>
    </location>
</feature>
<feature type="transmembrane region" description="Helical" evidence="7">
    <location>
        <begin position="134"/>
        <end position="159"/>
    </location>
</feature>
<evidence type="ECO:0000256" key="6">
    <source>
        <dbReference type="SAM" id="MobiDB-lite"/>
    </source>
</evidence>
<gene>
    <name evidence="8" type="ORF">AYJ05_02820</name>
</gene>
<keyword evidence="9" id="KW-1185">Reference proteome</keyword>
<comment type="similarity">
    <text evidence="2">Belongs to the major facilitator superfamily. Nitrate/nitrite porter (TC 2.A.1.8) family.</text>
</comment>
<feature type="transmembrane region" description="Helical" evidence="7">
    <location>
        <begin position="104"/>
        <end position="122"/>
    </location>
</feature>
<evidence type="ECO:0000256" key="5">
    <source>
        <dbReference type="ARBA" id="ARBA00023136"/>
    </source>
</evidence>
<dbReference type="GO" id="GO:0016020">
    <property type="term" value="C:membrane"/>
    <property type="evidence" value="ECO:0007669"/>
    <property type="project" value="UniProtKB-SubCell"/>
</dbReference>
<evidence type="ECO:0000313" key="9">
    <source>
        <dbReference type="Proteomes" id="UP000076947"/>
    </source>
</evidence>
<evidence type="ECO:0000313" key="8">
    <source>
        <dbReference type="EMBL" id="OAH32614.1"/>
    </source>
</evidence>
<evidence type="ECO:0000256" key="4">
    <source>
        <dbReference type="ARBA" id="ARBA00022989"/>
    </source>
</evidence>
<evidence type="ECO:0000256" key="1">
    <source>
        <dbReference type="ARBA" id="ARBA00004141"/>
    </source>
</evidence>
<feature type="region of interest" description="Disordered" evidence="6">
    <location>
        <begin position="1"/>
        <end position="23"/>
    </location>
</feature>
<dbReference type="EMBL" id="LSTQ01000001">
    <property type="protein sequence ID" value="OAH32614.1"/>
    <property type="molecule type" value="Genomic_DNA"/>
</dbReference>
<keyword evidence="3 7" id="KW-0812">Transmembrane</keyword>
<feature type="transmembrane region" description="Helical" evidence="7">
    <location>
        <begin position="74"/>
        <end position="92"/>
    </location>
</feature>
<accession>A0A177IUW1</accession>
<reference evidence="9" key="1">
    <citation type="submission" date="2016-02" db="EMBL/GenBank/DDBJ databases">
        <authorList>
            <person name="Kaur G."/>
            <person name="Nair G.R."/>
            <person name="Mayilraj S."/>
        </authorList>
    </citation>
    <scope>NUCLEOTIDE SEQUENCE [LARGE SCALE GENOMIC DNA]</scope>
    <source>
        <strain evidence="9">GA-15</strain>
    </source>
</reference>
<dbReference type="Gene3D" id="1.20.1250.20">
    <property type="entry name" value="MFS general substrate transporter like domains"/>
    <property type="match status" value="1"/>
</dbReference>
<feature type="compositionally biased region" description="Polar residues" evidence="6">
    <location>
        <begin position="1"/>
        <end position="13"/>
    </location>
</feature>
<feature type="transmembrane region" description="Helical" evidence="7">
    <location>
        <begin position="213"/>
        <end position="235"/>
    </location>
</feature>
<feature type="transmembrane region" description="Helical" evidence="7">
    <location>
        <begin position="424"/>
        <end position="443"/>
    </location>
</feature>
<dbReference type="InterPro" id="IPR011701">
    <property type="entry name" value="MFS"/>
</dbReference>
<comment type="caution">
    <text evidence="8">The sequence shown here is derived from an EMBL/GenBank/DDBJ whole genome shotgun (WGS) entry which is preliminary data.</text>
</comment>
<dbReference type="PANTHER" id="PTHR23515">
    <property type="entry name" value="HIGH-AFFINITY NITRATE TRANSPORTER 2.3"/>
    <property type="match status" value="1"/>
</dbReference>
<evidence type="ECO:0000256" key="2">
    <source>
        <dbReference type="ARBA" id="ARBA00008432"/>
    </source>
</evidence>
<keyword evidence="5 7" id="KW-0472">Membrane</keyword>
<protein>
    <submittedName>
        <fullName evidence="8">MFS transporter</fullName>
    </submittedName>
</protein>
<dbReference type="GO" id="GO:0015112">
    <property type="term" value="F:nitrate transmembrane transporter activity"/>
    <property type="evidence" value="ECO:0007669"/>
    <property type="project" value="InterPro"/>
</dbReference>
<keyword evidence="4 7" id="KW-1133">Transmembrane helix</keyword>
<dbReference type="Proteomes" id="UP000076947">
    <property type="component" value="Unassembled WGS sequence"/>
</dbReference>
<feature type="transmembrane region" description="Helical" evidence="7">
    <location>
        <begin position="180"/>
        <end position="201"/>
    </location>
</feature>
<feature type="transmembrane region" description="Helical" evidence="7">
    <location>
        <begin position="304"/>
        <end position="321"/>
    </location>
</feature>
<dbReference type="Pfam" id="PF07690">
    <property type="entry name" value="MFS_1"/>
    <property type="match status" value="1"/>
</dbReference>
<feature type="transmembrane region" description="Helical" evidence="7">
    <location>
        <begin position="38"/>
        <end position="62"/>
    </location>
</feature>
<feature type="transmembrane region" description="Helical" evidence="7">
    <location>
        <begin position="256"/>
        <end position="284"/>
    </location>
</feature>
<dbReference type="STRING" id="1705.CA21670_07280"/>
<name>A0A177IUW1_9CORY</name>
<comment type="subcellular location">
    <subcellularLocation>
        <location evidence="1">Membrane</location>
        <topology evidence="1">Multi-pass membrane protein</topology>
    </subcellularLocation>
</comment>
<evidence type="ECO:0000256" key="3">
    <source>
        <dbReference type="ARBA" id="ARBA00022692"/>
    </source>
</evidence>